<dbReference type="Proteomes" id="UP000092154">
    <property type="component" value="Unassembled WGS sequence"/>
</dbReference>
<protein>
    <recommendedName>
        <fullName evidence="3">Retrotransposon gag domain-containing protein</fullName>
    </recommendedName>
</protein>
<reference evidence="1 2" key="1">
    <citation type="submission" date="2016-06" db="EMBL/GenBank/DDBJ databases">
        <title>Comparative genomics of the ectomycorrhizal sister species Rhizopogon vinicolor and Rhizopogon vesiculosus (Basidiomycota: Boletales) reveals a divergence of the mating type B locus.</title>
        <authorList>
            <consortium name="DOE Joint Genome Institute"/>
            <person name="Mujic A.B."/>
            <person name="Kuo A."/>
            <person name="Tritt A."/>
            <person name="Lipzen A."/>
            <person name="Chen C."/>
            <person name="Johnson J."/>
            <person name="Sharma A."/>
            <person name="Barry K."/>
            <person name="Grigoriev I.V."/>
            <person name="Spatafora J.W."/>
        </authorList>
    </citation>
    <scope>NUCLEOTIDE SEQUENCE [LARGE SCALE GENOMIC DNA]</scope>
    <source>
        <strain evidence="1 2">AM-OR11-026</strain>
    </source>
</reference>
<organism evidence="1 2">
    <name type="scientific">Rhizopogon vinicolor AM-OR11-026</name>
    <dbReference type="NCBI Taxonomy" id="1314800"/>
    <lineage>
        <taxon>Eukaryota</taxon>
        <taxon>Fungi</taxon>
        <taxon>Dikarya</taxon>
        <taxon>Basidiomycota</taxon>
        <taxon>Agaricomycotina</taxon>
        <taxon>Agaricomycetes</taxon>
        <taxon>Agaricomycetidae</taxon>
        <taxon>Boletales</taxon>
        <taxon>Suillineae</taxon>
        <taxon>Rhizopogonaceae</taxon>
        <taxon>Rhizopogon</taxon>
    </lineage>
</organism>
<keyword evidence="2" id="KW-1185">Reference proteome</keyword>
<dbReference type="OrthoDB" id="3195134at2759"/>
<dbReference type="EMBL" id="KV448890">
    <property type="protein sequence ID" value="OAX32882.1"/>
    <property type="molecule type" value="Genomic_DNA"/>
</dbReference>
<gene>
    <name evidence="1" type="ORF">K503DRAFT_804843</name>
</gene>
<evidence type="ECO:0000313" key="1">
    <source>
        <dbReference type="EMBL" id="OAX32882.1"/>
    </source>
</evidence>
<accession>A0A1B7MJX5</accession>
<dbReference type="STRING" id="1314800.A0A1B7MJX5"/>
<dbReference type="AlphaFoldDB" id="A0A1B7MJX5"/>
<dbReference type="InParanoid" id="A0A1B7MJX5"/>
<name>A0A1B7MJX5_9AGAM</name>
<evidence type="ECO:0000313" key="2">
    <source>
        <dbReference type="Proteomes" id="UP000092154"/>
    </source>
</evidence>
<proteinExistence type="predicted"/>
<sequence>MNKQLRIKATLCYVHCDDTETWEMLEEVASATPDSSKFIAAVKTLYPGCETDKRYMRADLESLVAEQASTPMQSQDDVGKYLHGFRKVSTYLLSKKHLAKTEHDRLFLDGFPTDMQNHIQ</sequence>
<evidence type="ECO:0008006" key="3">
    <source>
        <dbReference type="Google" id="ProtNLM"/>
    </source>
</evidence>